<sequence length="123" mass="13907">MLFDLLATQRHVRQPPWTYGNRKFIGCYDSTLRTSVGEARLLSHVRANVIRNADQELQAIVCPRLDMQSANNCPIVPPPDPHNRPECRCPPFYKRCPGPCYQNFCLGPAGLADMVHCNHFTAV</sequence>
<protein>
    <submittedName>
        <fullName evidence="1">Uncharacterized protein</fullName>
    </submittedName>
</protein>
<proteinExistence type="predicted"/>
<dbReference type="InParanoid" id="A0A7M7KHH1"/>
<keyword evidence="2" id="KW-1185">Reference proteome</keyword>
<dbReference type="AlphaFoldDB" id="A0A7M7KHH1"/>
<reference evidence="1" key="1">
    <citation type="submission" date="2021-01" db="UniProtKB">
        <authorList>
            <consortium name="EnsemblMetazoa"/>
        </authorList>
    </citation>
    <scope>IDENTIFICATION</scope>
</reference>
<name>A0A7M7KHH1_VARDE</name>
<evidence type="ECO:0000313" key="1">
    <source>
        <dbReference type="EnsemblMetazoa" id="XP_022666820"/>
    </source>
</evidence>
<dbReference type="GeneID" id="111252731"/>
<evidence type="ECO:0000313" key="2">
    <source>
        <dbReference type="Proteomes" id="UP000594260"/>
    </source>
</evidence>
<organism evidence="1 2">
    <name type="scientific">Varroa destructor</name>
    <name type="common">Honeybee mite</name>
    <dbReference type="NCBI Taxonomy" id="109461"/>
    <lineage>
        <taxon>Eukaryota</taxon>
        <taxon>Metazoa</taxon>
        <taxon>Ecdysozoa</taxon>
        <taxon>Arthropoda</taxon>
        <taxon>Chelicerata</taxon>
        <taxon>Arachnida</taxon>
        <taxon>Acari</taxon>
        <taxon>Parasitiformes</taxon>
        <taxon>Mesostigmata</taxon>
        <taxon>Gamasina</taxon>
        <taxon>Dermanyssoidea</taxon>
        <taxon>Varroidae</taxon>
        <taxon>Varroa</taxon>
    </lineage>
</organism>
<accession>A0A7M7KHH1</accession>
<dbReference type="Proteomes" id="UP000594260">
    <property type="component" value="Unplaced"/>
</dbReference>
<dbReference type="RefSeq" id="XP_022666820.1">
    <property type="nucleotide sequence ID" value="XM_022811085.1"/>
</dbReference>
<dbReference type="EnsemblMetazoa" id="XM_022811085">
    <property type="protein sequence ID" value="XP_022666820"/>
    <property type="gene ID" value="LOC111252731"/>
</dbReference>
<dbReference type="KEGG" id="vde:111252731"/>